<protein>
    <submittedName>
        <fullName evidence="3">Isopentenyldiphosphate isomerase</fullName>
    </submittedName>
</protein>
<dbReference type="OrthoDB" id="67499at2"/>
<name>A0A4R7HWX2_9ACTN</name>
<accession>A0A4R7HWX2</accession>
<dbReference type="InterPro" id="IPR000086">
    <property type="entry name" value="NUDIX_hydrolase_dom"/>
</dbReference>
<reference evidence="3 4" key="1">
    <citation type="submission" date="2019-03" db="EMBL/GenBank/DDBJ databases">
        <title>Sequencing the genomes of 1000 actinobacteria strains.</title>
        <authorList>
            <person name="Klenk H.-P."/>
        </authorList>
    </citation>
    <scope>NUCLEOTIDE SEQUENCE [LARGE SCALE GENOMIC DNA]</scope>
    <source>
        <strain evidence="3 4">DSM 18936</strain>
    </source>
</reference>
<sequence>MAAADEPVEWVDDDDRVIDVVPRSTMRADNLLHRSVAIIVTTSGGRLVVQRRADDKDLFPGWWDIGAGGVVTAGEDRSVAARRELAEELGVDAEPVFVGVGRHDDEHAREICWVYRAVSDGPFRPVDGEVVEIRAVDPDEFATLRSSVPFLPGSLALLLPHVPAFDGRGHV</sequence>
<feature type="domain" description="Nudix hydrolase" evidence="2">
    <location>
        <begin position="31"/>
        <end position="158"/>
    </location>
</feature>
<keyword evidence="3" id="KW-0413">Isomerase</keyword>
<dbReference type="SUPFAM" id="SSF55811">
    <property type="entry name" value="Nudix"/>
    <property type="match status" value="1"/>
</dbReference>
<evidence type="ECO:0000256" key="1">
    <source>
        <dbReference type="ARBA" id="ARBA00022801"/>
    </source>
</evidence>
<organism evidence="3 4">
    <name type="scientific">Ilumatobacter fluminis</name>
    <dbReference type="NCBI Taxonomy" id="467091"/>
    <lineage>
        <taxon>Bacteria</taxon>
        <taxon>Bacillati</taxon>
        <taxon>Actinomycetota</taxon>
        <taxon>Acidimicrobiia</taxon>
        <taxon>Acidimicrobiales</taxon>
        <taxon>Ilumatobacteraceae</taxon>
        <taxon>Ilumatobacter</taxon>
    </lineage>
</organism>
<dbReference type="PROSITE" id="PS00893">
    <property type="entry name" value="NUDIX_BOX"/>
    <property type="match status" value="1"/>
</dbReference>
<dbReference type="PROSITE" id="PS51462">
    <property type="entry name" value="NUDIX"/>
    <property type="match status" value="1"/>
</dbReference>
<dbReference type="GO" id="GO:0016853">
    <property type="term" value="F:isomerase activity"/>
    <property type="evidence" value="ECO:0007669"/>
    <property type="project" value="UniProtKB-KW"/>
</dbReference>
<dbReference type="PANTHER" id="PTHR10885:SF0">
    <property type="entry name" value="ISOPENTENYL-DIPHOSPHATE DELTA-ISOMERASE"/>
    <property type="match status" value="1"/>
</dbReference>
<dbReference type="RefSeq" id="WP_133867548.1">
    <property type="nucleotide sequence ID" value="NZ_SOAU01000001.1"/>
</dbReference>
<gene>
    <name evidence="3" type="ORF">BDK89_0614</name>
</gene>
<dbReference type="InterPro" id="IPR020084">
    <property type="entry name" value="NUDIX_hydrolase_CS"/>
</dbReference>
<keyword evidence="4" id="KW-1185">Reference proteome</keyword>
<proteinExistence type="predicted"/>
<comment type="caution">
    <text evidence="3">The sequence shown here is derived from an EMBL/GenBank/DDBJ whole genome shotgun (WGS) entry which is preliminary data.</text>
</comment>
<dbReference type="AlphaFoldDB" id="A0A4R7HWX2"/>
<dbReference type="GO" id="GO:0016787">
    <property type="term" value="F:hydrolase activity"/>
    <property type="evidence" value="ECO:0007669"/>
    <property type="project" value="UniProtKB-KW"/>
</dbReference>
<dbReference type="Proteomes" id="UP000294558">
    <property type="component" value="Unassembled WGS sequence"/>
</dbReference>
<dbReference type="Pfam" id="PF00293">
    <property type="entry name" value="NUDIX"/>
    <property type="match status" value="1"/>
</dbReference>
<evidence type="ECO:0000259" key="2">
    <source>
        <dbReference type="PROSITE" id="PS51462"/>
    </source>
</evidence>
<dbReference type="Gene3D" id="3.90.79.10">
    <property type="entry name" value="Nucleoside Triphosphate Pyrophosphohydrolase"/>
    <property type="match status" value="1"/>
</dbReference>
<evidence type="ECO:0000313" key="4">
    <source>
        <dbReference type="Proteomes" id="UP000294558"/>
    </source>
</evidence>
<dbReference type="EMBL" id="SOAU01000001">
    <property type="protein sequence ID" value="TDT15054.1"/>
    <property type="molecule type" value="Genomic_DNA"/>
</dbReference>
<dbReference type="PANTHER" id="PTHR10885">
    <property type="entry name" value="ISOPENTENYL-DIPHOSPHATE DELTA-ISOMERASE"/>
    <property type="match status" value="1"/>
</dbReference>
<keyword evidence="1" id="KW-0378">Hydrolase</keyword>
<evidence type="ECO:0000313" key="3">
    <source>
        <dbReference type="EMBL" id="TDT15054.1"/>
    </source>
</evidence>
<dbReference type="InterPro" id="IPR015797">
    <property type="entry name" value="NUDIX_hydrolase-like_dom_sf"/>
</dbReference>